<evidence type="ECO:0000313" key="5">
    <source>
        <dbReference type="Proteomes" id="UP000019760"/>
    </source>
</evidence>
<dbReference type="SUPFAM" id="SSF52540">
    <property type="entry name" value="P-loop containing nucleoside triphosphate hydrolases"/>
    <property type="match status" value="1"/>
</dbReference>
<dbReference type="InterPro" id="IPR032689">
    <property type="entry name" value="TraG-D_C"/>
</dbReference>
<evidence type="ECO:0000259" key="3">
    <source>
        <dbReference type="Pfam" id="PF12696"/>
    </source>
</evidence>
<feature type="transmembrane region" description="Helical" evidence="2">
    <location>
        <begin position="39"/>
        <end position="59"/>
    </location>
</feature>
<evidence type="ECO:0000313" key="4">
    <source>
        <dbReference type="EMBL" id="GAJ28312.1"/>
    </source>
</evidence>
<reference evidence="5" key="1">
    <citation type="journal article" date="2014" name="FEMS Microbiol. Lett.">
        <title>Draft Genomic DNA Sequence of the Facultatively Methylotrophic Bacterium Acidomonas methanolica type strain MB58.</title>
        <authorList>
            <person name="Higashiura N."/>
            <person name="Hadano H."/>
            <person name="Hirakawa H."/>
            <person name="Matsutani M."/>
            <person name="Takabe S."/>
            <person name="Matsushita K."/>
            <person name="Azuma Y."/>
        </authorList>
    </citation>
    <scope>NUCLEOTIDE SEQUENCE [LARGE SCALE GENOMIC DNA]</scope>
    <source>
        <strain evidence="5">MB58</strain>
    </source>
</reference>
<name>A0A023D2F6_ACIMT</name>
<organism evidence="4 5">
    <name type="scientific">Acidomonas methanolica NBRC 104435</name>
    <dbReference type="NCBI Taxonomy" id="1231351"/>
    <lineage>
        <taxon>Bacteria</taxon>
        <taxon>Pseudomonadati</taxon>
        <taxon>Pseudomonadota</taxon>
        <taxon>Alphaproteobacteria</taxon>
        <taxon>Acetobacterales</taxon>
        <taxon>Acetobacteraceae</taxon>
        <taxon>Acidomonas</taxon>
    </lineage>
</organism>
<keyword evidence="2" id="KW-0812">Transmembrane</keyword>
<feature type="domain" description="TraD/TraG TraM recognition site" evidence="3">
    <location>
        <begin position="716"/>
        <end position="799"/>
    </location>
</feature>
<keyword evidence="2" id="KW-0472">Membrane</keyword>
<dbReference type="Gene3D" id="3.40.50.300">
    <property type="entry name" value="P-loop containing nucleotide triphosphate hydrolases"/>
    <property type="match status" value="1"/>
</dbReference>
<keyword evidence="5" id="KW-1185">Reference proteome</keyword>
<dbReference type="AlphaFoldDB" id="A0A023D2F6"/>
<protein>
    <recommendedName>
        <fullName evidence="3">TraD/TraG TraM recognition site domain-containing protein</fullName>
    </recommendedName>
</protein>
<reference evidence="4 5" key="2">
    <citation type="journal article" date="2014" name="FEMS Microbiol. Lett.">
        <title>Draft genomic DNA sequence of the facultatively methylotrophic bacterium Acidomonas methanolica type strain MB58.</title>
        <authorList>
            <person name="Higashiura N."/>
            <person name="Hadano H."/>
            <person name="Hirakawa H."/>
            <person name="Matsutani M."/>
            <person name="Takabe S."/>
            <person name="Matsushita K."/>
            <person name="Azuma Y."/>
        </authorList>
    </citation>
    <scope>NUCLEOTIDE SEQUENCE [LARGE SCALE GENOMIC DNA]</scope>
    <source>
        <strain evidence="4 5">MB58</strain>
    </source>
</reference>
<accession>A0A023D2F6</accession>
<evidence type="ECO:0000256" key="1">
    <source>
        <dbReference type="SAM" id="MobiDB-lite"/>
    </source>
</evidence>
<dbReference type="Pfam" id="PF12696">
    <property type="entry name" value="TraG-D_C"/>
    <property type="match status" value="1"/>
</dbReference>
<evidence type="ECO:0000256" key="2">
    <source>
        <dbReference type="SAM" id="Phobius"/>
    </source>
</evidence>
<dbReference type="InterPro" id="IPR027417">
    <property type="entry name" value="P-loop_NTPase"/>
</dbReference>
<dbReference type="RefSeq" id="WP_042056752.1">
    <property type="nucleotide sequence ID" value="NZ_BAND01000018.1"/>
</dbReference>
<keyword evidence="2" id="KW-1133">Transmembrane helix</keyword>
<dbReference type="CDD" id="cd01127">
    <property type="entry name" value="TrwB_TraG_TraD_VirD4"/>
    <property type="match status" value="1"/>
</dbReference>
<proteinExistence type="predicted"/>
<dbReference type="EMBL" id="BAND01000018">
    <property type="protein sequence ID" value="GAJ28312.1"/>
    <property type="molecule type" value="Genomic_DNA"/>
</dbReference>
<sequence length="934" mass="100938">MDFFGQNSGNLADSGALDTTTALVSTLFNLPSLHQTGEVVVGLSIAAAVIAFVPLAWRMSVRTARAPRRIASRLWGKMIDRLIPHGVQERIDLFCAPERLDKWLEARTSGSNNPLLAGDIRAAANTTWPETKYRWLYKDIPADLVRPPTWDGRLPGGVPVTWLAWRHMTINAISEISRAQIHKSVRYSAGMAIVFAAAAVVSVCLQGLHSAIPFPDWARGLHVITPQAAWYADAIVTTAVSAVGTVGLALLAAAIMAPGLAFFNVVRGLQSYFGRASAALATPTRDSIVAWGNRSDIRQTEQEAYARQIDLALMNPDAPTITVGRATGIARARGSMRSPGVGQTVALDAESIRQHVIAFGGTGEGKTRAFLQPMARRIFAAKWGDGSKIGGYITDGKGVLYKDLVGLPEIASRGDVRVLGTDDGHFGVNLVAGMTPLEVATMLKTVTTQVVGEKEDVFWSEQASIIVYHAAVLCSVLERIVPHPLSKSGVQEPAADDVTEADAHPEVTSDSWEDLLASGVDIDDLATSGAAEAAQDQTDEDAPAGAWQNFRPWSLQGIAYLATNPDAILDAAAQVSKESEALAAIEKERALTVDEAELKVMLESREVIISHGYVRSEWEKMAPDTRSGVIANVSTITGKFAGAPPVAARFASGLLPADQTTDVDFALNGGILAVAVGESEWGTVGQVVAVWLKTRLYIAARKRQIADPEAAKRQSVALLVDEFQMLATKGGSESDAEFFNIARSTGVFMVAATQGLPSLQKRLGDKHTQDLLNNLRTKLCLRIEEQETLEFFQKLTGETLRGLVIDDDYYETQGVREIERPDVPVPALTGAEQVSLMPASPVFNTYPMRPLKRFDPRFILQFRKSPHGGNQDAVIGSQKDAFWRQEDKEREMRGNGVENKPLFTATDIKQGGSYALAYVQRAGGHSIDIVDLAE</sequence>
<dbReference type="Proteomes" id="UP000019760">
    <property type="component" value="Unassembled WGS sequence"/>
</dbReference>
<comment type="caution">
    <text evidence="4">The sequence shown here is derived from an EMBL/GenBank/DDBJ whole genome shotgun (WGS) entry which is preliminary data.</text>
</comment>
<feature type="region of interest" description="Disordered" evidence="1">
    <location>
        <begin position="487"/>
        <end position="509"/>
    </location>
</feature>
<feature type="transmembrane region" description="Helical" evidence="2">
    <location>
        <begin position="228"/>
        <end position="257"/>
    </location>
</feature>
<gene>
    <name evidence="4" type="ORF">Amme_018_037</name>
</gene>
<dbReference type="OrthoDB" id="6045057at2"/>